<proteinExistence type="predicted"/>
<name>A0ACD4CXX9_9HYPH</name>
<gene>
    <name evidence="1" type="primary">mdcG</name>
    <name evidence="1" type="ORF">N8E88_10635</name>
</gene>
<protein>
    <submittedName>
        <fullName evidence="1">Malonate decarboxylase holo-[acyl-carrier-protein] synthase</fullName>
    </submittedName>
</protein>
<organism evidence="1 2">
    <name type="scientific">Phyllobacterium zundukense</name>
    <dbReference type="NCBI Taxonomy" id="1867719"/>
    <lineage>
        <taxon>Bacteria</taxon>
        <taxon>Pseudomonadati</taxon>
        <taxon>Pseudomonadota</taxon>
        <taxon>Alphaproteobacteria</taxon>
        <taxon>Hyphomicrobiales</taxon>
        <taxon>Phyllobacteriaceae</taxon>
        <taxon>Phyllobacterium</taxon>
    </lineage>
</organism>
<sequence>MLETRRELAADPLVAHWVEKGWPLIGRRAVPGEARGIPLGLPLPPSAGKRRLSFVLQPEEIVSTAPPPALGLVVSAAPRAWRCILERVVAVASQHSLEPRVFGSLAWRALTGLPYVTDTSDLDLLLHIHRSTDILRLVADLAAIQAAAPMRLDGELVREDGAAVNWRELSGGARAVLVKTHDEIALRDAGSFLCGEIFR</sequence>
<accession>A0ACD4CXX9</accession>
<dbReference type="Proteomes" id="UP001061991">
    <property type="component" value="Plasmid p_unnamed1"/>
</dbReference>
<evidence type="ECO:0000313" key="2">
    <source>
        <dbReference type="Proteomes" id="UP001061991"/>
    </source>
</evidence>
<geneLocation type="plasmid" evidence="1 2">
    <name>p_unnamed1</name>
</geneLocation>
<evidence type="ECO:0000313" key="1">
    <source>
        <dbReference type="EMBL" id="UXN58477.1"/>
    </source>
</evidence>
<keyword evidence="2" id="KW-1185">Reference proteome</keyword>
<keyword evidence="1" id="KW-0614">Plasmid</keyword>
<dbReference type="EMBL" id="CP104972">
    <property type="protein sequence ID" value="UXN58477.1"/>
    <property type="molecule type" value="Genomic_DNA"/>
</dbReference>
<reference evidence="1" key="1">
    <citation type="submission" date="2022-09" db="EMBL/GenBank/DDBJ databases">
        <title>Interaction between co-microsymbionts with complementary sets of symbiotic genes in legume-rhizobium systems.</title>
        <authorList>
            <person name="Safronova V."/>
            <person name="Sazanova A."/>
            <person name="Afonin A."/>
            <person name="Chirak E."/>
        </authorList>
    </citation>
    <scope>NUCLEOTIDE SEQUENCE</scope>
    <source>
        <strain evidence="1">A18/3m</strain>
    </source>
</reference>